<dbReference type="EMBL" id="CP015363">
    <property type="protein sequence ID" value="ARD84310.1"/>
    <property type="molecule type" value="Genomic_DNA"/>
</dbReference>
<dbReference type="OrthoDB" id="56524at2157"/>
<dbReference type="RefSeq" id="WP_009887410.1">
    <property type="nucleotide sequence ID" value="NZ_CP015363.1"/>
</dbReference>
<name>A0A1V0N2D0_9ARCH</name>
<gene>
    <name evidence="1" type="ORF">FAD_0389</name>
</gene>
<dbReference type="GeneID" id="16025555"/>
<proteinExistence type="predicted"/>
<evidence type="ECO:0000313" key="2">
    <source>
        <dbReference type="Proteomes" id="UP000192050"/>
    </source>
</evidence>
<accession>A0A1V0N2D0</accession>
<keyword evidence="2" id="KW-1185">Reference proteome</keyword>
<evidence type="ECO:0000313" key="1">
    <source>
        <dbReference type="EMBL" id="ARD84310.1"/>
    </source>
</evidence>
<dbReference type="AlphaFoldDB" id="A0A1V0N2D0"/>
<sequence length="107" mass="11777">MDIQIGKGSIDIGDKAVKLIGNRVLSISILTTQGACTDEMCPLIKTAVCEIKDNFSTGTLYKIQNPVKIEMPQEVYNSIDRERQHIKLKISLKGKPEIKGFSLVSAV</sequence>
<organism evidence="1 2">
    <name type="scientific">Ferroplasma acidiphilum</name>
    <dbReference type="NCBI Taxonomy" id="74969"/>
    <lineage>
        <taxon>Archaea</taxon>
        <taxon>Methanobacteriati</taxon>
        <taxon>Thermoplasmatota</taxon>
        <taxon>Thermoplasmata</taxon>
        <taxon>Thermoplasmatales</taxon>
        <taxon>Ferroplasmaceae</taxon>
        <taxon>Ferroplasma</taxon>
    </lineage>
</organism>
<protein>
    <submittedName>
        <fullName evidence="1">Uncharacterized protein</fullName>
    </submittedName>
</protein>
<reference evidence="1 2" key="1">
    <citation type="submission" date="2011-10" db="EMBL/GenBank/DDBJ databases">
        <title>Metabolic and evolutionary patterns in the extreme acidophile Ferroplasma acidiphilum.</title>
        <authorList>
            <person name="Golyshina O.V."/>
            <person name="Kozyavkin S.A."/>
            <person name="Tatusov R.L."/>
            <person name="Slesarev A.I."/>
            <person name="Golyshin P.N."/>
        </authorList>
    </citation>
    <scope>NUCLEOTIDE SEQUENCE [LARGE SCALE GENOMIC DNA]</scope>
    <source>
        <strain evidence="2">Y</strain>
    </source>
</reference>
<dbReference type="KEGG" id="fai:FAD_0389"/>
<dbReference type="Proteomes" id="UP000192050">
    <property type="component" value="Chromosome"/>
</dbReference>